<reference evidence="1" key="1">
    <citation type="journal article" date="2014" name="Front. Microbiol.">
        <title>High frequency of phylogenetically diverse reductive dehalogenase-homologous genes in deep subseafloor sedimentary metagenomes.</title>
        <authorList>
            <person name="Kawai M."/>
            <person name="Futagami T."/>
            <person name="Toyoda A."/>
            <person name="Takaki Y."/>
            <person name="Nishi S."/>
            <person name="Hori S."/>
            <person name="Arai W."/>
            <person name="Tsubouchi T."/>
            <person name="Morono Y."/>
            <person name="Uchiyama I."/>
            <person name="Ito T."/>
            <person name="Fujiyama A."/>
            <person name="Inagaki F."/>
            <person name="Takami H."/>
        </authorList>
    </citation>
    <scope>NUCLEOTIDE SEQUENCE</scope>
    <source>
        <strain evidence="1">Expedition CK06-06</strain>
    </source>
</reference>
<accession>X1U231</accession>
<dbReference type="AlphaFoldDB" id="X1U231"/>
<gene>
    <name evidence="1" type="ORF">S12H4_42083</name>
</gene>
<organism evidence="1">
    <name type="scientific">marine sediment metagenome</name>
    <dbReference type="NCBI Taxonomy" id="412755"/>
    <lineage>
        <taxon>unclassified sequences</taxon>
        <taxon>metagenomes</taxon>
        <taxon>ecological metagenomes</taxon>
    </lineage>
</organism>
<proteinExistence type="predicted"/>
<comment type="caution">
    <text evidence="1">The sequence shown here is derived from an EMBL/GenBank/DDBJ whole genome shotgun (WGS) entry which is preliminary data.</text>
</comment>
<protein>
    <submittedName>
        <fullName evidence="1">Uncharacterized protein</fullName>
    </submittedName>
</protein>
<dbReference type="EMBL" id="BARW01025712">
    <property type="protein sequence ID" value="GAJ11608.1"/>
    <property type="molecule type" value="Genomic_DNA"/>
</dbReference>
<sequence>MKKPNIKGCDMKGMADLFDWFSWNLEGSYYGNKLLQQTGEDTFDEHHLKREVLRLKANLKKNNFLGKRIETLQGYYFSHKDLEKMSTVDFTEKISQCDTNVPMVGGEQESGVIWDKNLLVIFPDERYLARPGRPLERKDLRPKLVSVRDPDNP</sequence>
<evidence type="ECO:0000313" key="1">
    <source>
        <dbReference type="EMBL" id="GAJ11608.1"/>
    </source>
</evidence>
<name>X1U231_9ZZZZ</name>